<reference evidence="5" key="1">
    <citation type="submission" date="2015-11" db="EMBL/GenBank/DDBJ databases">
        <authorList>
            <person name="Varghese N."/>
        </authorList>
    </citation>
    <scope>NUCLEOTIDE SEQUENCE [LARGE SCALE GENOMIC DNA]</scope>
    <source>
        <strain evidence="5">DSM 45899</strain>
    </source>
</reference>
<dbReference type="PANTHER" id="PTHR22946:SF9">
    <property type="entry name" value="POLYKETIDE TRANSFERASE AF380"/>
    <property type="match status" value="1"/>
</dbReference>
<organism evidence="4 5">
    <name type="scientific">Parafrankia irregularis</name>
    <dbReference type="NCBI Taxonomy" id="795642"/>
    <lineage>
        <taxon>Bacteria</taxon>
        <taxon>Bacillati</taxon>
        <taxon>Actinomycetota</taxon>
        <taxon>Actinomycetes</taxon>
        <taxon>Frankiales</taxon>
        <taxon>Frankiaceae</taxon>
        <taxon>Parafrankia</taxon>
    </lineage>
</organism>
<accession>A0A0S4QM43</accession>
<proteinExistence type="inferred from homology"/>
<evidence type="ECO:0000256" key="2">
    <source>
        <dbReference type="ARBA" id="ARBA00038115"/>
    </source>
</evidence>
<dbReference type="PANTHER" id="PTHR22946">
    <property type="entry name" value="DIENELACTONE HYDROLASE DOMAIN-CONTAINING PROTEIN-RELATED"/>
    <property type="match status" value="1"/>
</dbReference>
<dbReference type="RefSeq" id="WP_091274134.1">
    <property type="nucleotide sequence ID" value="NZ_FAOZ01000005.1"/>
</dbReference>
<dbReference type="EMBL" id="FAOZ01000005">
    <property type="protein sequence ID" value="CUU55514.1"/>
    <property type="molecule type" value="Genomic_DNA"/>
</dbReference>
<dbReference type="Pfam" id="PF00561">
    <property type="entry name" value="Abhydrolase_1"/>
    <property type="match status" value="1"/>
</dbReference>
<name>A0A0S4QM43_9ACTN</name>
<evidence type="ECO:0000313" key="4">
    <source>
        <dbReference type="EMBL" id="CUU55514.1"/>
    </source>
</evidence>
<dbReference type="AlphaFoldDB" id="A0A0S4QM43"/>
<dbReference type="SUPFAM" id="SSF53474">
    <property type="entry name" value="alpha/beta-Hydrolases"/>
    <property type="match status" value="1"/>
</dbReference>
<dbReference type="Gene3D" id="3.40.50.1820">
    <property type="entry name" value="alpha/beta hydrolase"/>
    <property type="match status" value="1"/>
</dbReference>
<evidence type="ECO:0000256" key="1">
    <source>
        <dbReference type="ARBA" id="ARBA00022801"/>
    </source>
</evidence>
<dbReference type="InterPro" id="IPR000073">
    <property type="entry name" value="AB_hydrolase_1"/>
</dbReference>
<comment type="similarity">
    <text evidence="2">Belongs to the AB hydrolase superfamily. FUS2 hydrolase family.</text>
</comment>
<feature type="domain" description="AB hydrolase-1" evidence="3">
    <location>
        <begin position="39"/>
        <end position="283"/>
    </location>
</feature>
<dbReference type="GO" id="GO:0052689">
    <property type="term" value="F:carboxylic ester hydrolase activity"/>
    <property type="evidence" value="ECO:0007669"/>
    <property type="project" value="UniProtKB-ARBA"/>
</dbReference>
<evidence type="ECO:0000259" key="3">
    <source>
        <dbReference type="Pfam" id="PF00561"/>
    </source>
</evidence>
<protein>
    <submittedName>
        <fullName evidence="4">Alpha/beta hydrolase family protein</fullName>
    </submittedName>
</protein>
<dbReference type="InterPro" id="IPR029058">
    <property type="entry name" value="AB_hydrolase_fold"/>
</dbReference>
<dbReference type="InterPro" id="IPR050261">
    <property type="entry name" value="FrsA_esterase"/>
</dbReference>
<evidence type="ECO:0000313" key="5">
    <source>
        <dbReference type="Proteomes" id="UP000198802"/>
    </source>
</evidence>
<gene>
    <name evidence="4" type="ORF">Ga0074812_105165</name>
</gene>
<dbReference type="Proteomes" id="UP000198802">
    <property type="component" value="Unassembled WGS sequence"/>
</dbReference>
<keyword evidence="5" id="KW-1185">Reference proteome</keyword>
<sequence>MTNSQLTYEERTFRSGDADCAAWWFRAADDSLATDSGRPAVVMAHGLAGTMDSGLEPFAVGLAAAGLDVLTFDYRGFGASGGGPRQTVSLARQADDYRAALTVAAGTPGVDPSRLVLWGESLSGGTVLQVAAGRADIAAVISMVPLLDGPAAALYAFRTQPPLMVARTSATSLAARLGGLVGRPAPMIPVVGPPGRSAALTPPGYYDDYLAIAGPTWRNEVAATLGGEIGPFRPGRTAASALRSRWLVQIADFDRAAPPYATAKAAFRGRAEVRHYPCDHFDLHAGKPWHEAALAHQAAFLRRALQP</sequence>
<keyword evidence="1 4" id="KW-0378">Hydrolase</keyword>